<protein>
    <recommendedName>
        <fullName evidence="9">U3 small nucleolar RNA-associated protein 25</fullName>
    </recommendedName>
</protein>
<evidence type="ECO:0000313" key="7">
    <source>
        <dbReference type="EMBL" id="TNV83208.1"/>
    </source>
</evidence>
<evidence type="ECO:0000259" key="6">
    <source>
        <dbReference type="Pfam" id="PF22916"/>
    </source>
</evidence>
<dbReference type="InterPro" id="IPR010678">
    <property type="entry name" value="UTP25"/>
</dbReference>
<dbReference type="InterPro" id="IPR027417">
    <property type="entry name" value="P-loop_NTPase"/>
</dbReference>
<reference evidence="7" key="1">
    <citation type="submission" date="2019-06" db="EMBL/GenBank/DDBJ databases">
        <authorList>
            <person name="Zheng W."/>
        </authorList>
    </citation>
    <scope>NUCLEOTIDE SEQUENCE</scope>
    <source>
        <strain evidence="7">QDHG01</strain>
    </source>
</reference>
<evidence type="ECO:0000256" key="3">
    <source>
        <dbReference type="ARBA" id="ARBA00023242"/>
    </source>
</evidence>
<comment type="similarity">
    <text evidence="2">Belongs to the UTP25 family.</text>
</comment>
<feature type="region of interest" description="Disordered" evidence="4">
    <location>
        <begin position="1"/>
        <end position="42"/>
    </location>
</feature>
<sequence length="819" mass="94235">MSDFAGNIGKRKRRQKKAQSQFIQEQLHKIQDTDAGQKQTKGDDAYTELIKQLGGNQAVKKVKEMQEAQTKLMSKVKREQKAESSFSQYIKHACKDRKKIELSEHKADGITNFYHSRILREEAIANQRQLQKPKLEEFTAQSKSFPTLSLKAPIDLALPSHFSLSKTLLTDTAFHRELLDRIGLLKPRTLYQEQPYFSEQPSSATAHKQVGLEYFSLLRSGLDVRSEYEGQDDLRRMRDAYVYHVLDYVVQDRTRVHYNDIKVMEENSRGMVTLDNVFELAKEQQSEGEASEEASEQEEGSDIDTPEEDEEEVLEDVGGKKKKKVAMPLSYLPLDPQGYLSQAQTDFFKTLPVQDQGFTRPKVLILTPFKQMAYQIVETIVMLVNGGKWKKVSKKKKFREEFGSEEEAFNDYFKLGIAFNHSKKKTEDQVTIKLYEQFYKSDIIVASPLGLRTITGQEQDENAQKQQRIDFDFLSSIEFLVLDQAEAFVFQNLEHVEELLKLINKQPKKLQDLNDISRIKALYTSQHTPSGADKLPKQLRQNIIISKFRNIDLDYCLDQFCSQNLFGQVNIRKIQPNRAKDLCNQLNTGSNGHLKITLRRLPNVETLAHVDDARYAFFTKQIWDKLYDENPGYTVLFVPSYLDFVRLRTYFKNKNAQVAYISEYSEKKDCQRNRQYYETKEKPVLMITERALIFDKIQLRYARSIVLYALPDSPDTLTDALLPITHDSRFDAVMKVRLNLLKQTLSKGKSAEVVEAGLAKEAVSLGKERKVASMGKAVVGLFSRFDGLQLERVVGSQGYKKMVTIEAKDAWTITSGDME</sequence>
<dbReference type="PANTHER" id="PTHR12933:SF0">
    <property type="entry name" value="U3 SMALL NUCLEOLAR RNA-ASSOCIATED PROTEIN 25 HOMOLOG"/>
    <property type="match status" value="1"/>
</dbReference>
<gene>
    <name evidence="7" type="ORF">FGO68_gene12916</name>
</gene>
<dbReference type="Pfam" id="PF06862">
    <property type="entry name" value="Utp25_C"/>
    <property type="match status" value="1"/>
</dbReference>
<comment type="caution">
    <text evidence="7">The sequence shown here is derived from an EMBL/GenBank/DDBJ whole genome shotgun (WGS) entry which is preliminary data.</text>
</comment>
<accession>A0A8J8T6K1</accession>
<evidence type="ECO:0000256" key="2">
    <source>
        <dbReference type="ARBA" id="ARBA00009223"/>
    </source>
</evidence>
<dbReference type="Proteomes" id="UP000785679">
    <property type="component" value="Unassembled WGS sequence"/>
</dbReference>
<evidence type="ECO:0000256" key="4">
    <source>
        <dbReference type="SAM" id="MobiDB-lite"/>
    </source>
</evidence>
<evidence type="ECO:0000259" key="5">
    <source>
        <dbReference type="Pfam" id="PF06862"/>
    </source>
</evidence>
<dbReference type="InterPro" id="IPR053940">
    <property type="entry name" value="UTP25_NTPase-like"/>
</dbReference>
<organism evidence="7 8">
    <name type="scientific">Halteria grandinella</name>
    <dbReference type="NCBI Taxonomy" id="5974"/>
    <lineage>
        <taxon>Eukaryota</taxon>
        <taxon>Sar</taxon>
        <taxon>Alveolata</taxon>
        <taxon>Ciliophora</taxon>
        <taxon>Intramacronucleata</taxon>
        <taxon>Spirotrichea</taxon>
        <taxon>Stichotrichia</taxon>
        <taxon>Sporadotrichida</taxon>
        <taxon>Halteriidae</taxon>
        <taxon>Halteria</taxon>
    </lineage>
</organism>
<dbReference type="OrthoDB" id="10264378at2759"/>
<dbReference type="GO" id="GO:0034511">
    <property type="term" value="F:U3 snoRNA binding"/>
    <property type="evidence" value="ECO:0007669"/>
    <property type="project" value="InterPro"/>
</dbReference>
<comment type="subcellular location">
    <subcellularLocation>
        <location evidence="1">Nucleus</location>
        <location evidence="1">Nucleolus</location>
    </subcellularLocation>
</comment>
<evidence type="ECO:0000313" key="8">
    <source>
        <dbReference type="Proteomes" id="UP000785679"/>
    </source>
</evidence>
<dbReference type="AlphaFoldDB" id="A0A8J8T6K1"/>
<dbReference type="InterPro" id="IPR053939">
    <property type="entry name" value="UTP25_C"/>
</dbReference>
<proteinExistence type="inferred from homology"/>
<feature type="domain" description="UTP25 NTP hydrolase-like" evidence="6">
    <location>
        <begin position="352"/>
        <end position="568"/>
    </location>
</feature>
<keyword evidence="3" id="KW-0539">Nucleus</keyword>
<feature type="domain" description="UTP25 C-terminal" evidence="5">
    <location>
        <begin position="597"/>
        <end position="721"/>
    </location>
</feature>
<evidence type="ECO:0000256" key="1">
    <source>
        <dbReference type="ARBA" id="ARBA00004604"/>
    </source>
</evidence>
<keyword evidence="8" id="KW-1185">Reference proteome</keyword>
<name>A0A8J8T6K1_HALGN</name>
<feature type="compositionally biased region" description="Acidic residues" evidence="4">
    <location>
        <begin position="289"/>
        <end position="315"/>
    </location>
</feature>
<dbReference type="Pfam" id="PF22916">
    <property type="entry name" value="UTP25_NTPase-like"/>
    <property type="match status" value="1"/>
</dbReference>
<dbReference type="PANTHER" id="PTHR12933">
    <property type="entry name" value="ORF PROTEIN-RELATED"/>
    <property type="match status" value="1"/>
</dbReference>
<dbReference type="GO" id="GO:0019843">
    <property type="term" value="F:rRNA binding"/>
    <property type="evidence" value="ECO:0007669"/>
    <property type="project" value="TreeGrafter"/>
</dbReference>
<dbReference type="Gene3D" id="3.40.50.300">
    <property type="entry name" value="P-loop containing nucleotide triphosphate hydrolases"/>
    <property type="match status" value="1"/>
</dbReference>
<dbReference type="EMBL" id="RRYP01004058">
    <property type="protein sequence ID" value="TNV83208.1"/>
    <property type="molecule type" value="Genomic_DNA"/>
</dbReference>
<evidence type="ECO:0008006" key="9">
    <source>
        <dbReference type="Google" id="ProtNLM"/>
    </source>
</evidence>
<feature type="region of interest" description="Disordered" evidence="4">
    <location>
        <begin position="282"/>
        <end position="319"/>
    </location>
</feature>
<dbReference type="GO" id="GO:0000462">
    <property type="term" value="P:maturation of SSU-rRNA from tricistronic rRNA transcript (SSU-rRNA, 5.8S rRNA, LSU-rRNA)"/>
    <property type="evidence" value="ECO:0007669"/>
    <property type="project" value="TreeGrafter"/>
</dbReference>
<dbReference type="GO" id="GO:0032040">
    <property type="term" value="C:small-subunit processome"/>
    <property type="evidence" value="ECO:0007669"/>
    <property type="project" value="TreeGrafter"/>
</dbReference>